<dbReference type="SUPFAM" id="SSF51430">
    <property type="entry name" value="NAD(P)-linked oxidoreductase"/>
    <property type="match status" value="1"/>
</dbReference>
<dbReference type="CDD" id="cd19075">
    <property type="entry name" value="AKR_AKR7A1-5"/>
    <property type="match status" value="1"/>
</dbReference>
<dbReference type="InterPro" id="IPR036812">
    <property type="entry name" value="NAD(P)_OxRdtase_dom_sf"/>
</dbReference>
<dbReference type="GO" id="GO:0016491">
    <property type="term" value="F:oxidoreductase activity"/>
    <property type="evidence" value="ECO:0007669"/>
    <property type="project" value="UniProtKB-KW"/>
</dbReference>
<keyword evidence="1" id="KW-0560">Oxidoreductase</keyword>
<dbReference type="Gene3D" id="3.20.20.100">
    <property type="entry name" value="NADP-dependent oxidoreductase domain"/>
    <property type="match status" value="1"/>
</dbReference>
<dbReference type="InterPro" id="IPR023210">
    <property type="entry name" value="NADP_OxRdtase_dom"/>
</dbReference>
<dbReference type="PANTHER" id="PTHR43364">
    <property type="entry name" value="NADH-SPECIFIC METHYLGLYOXAL REDUCTASE-RELATED"/>
    <property type="match status" value="1"/>
</dbReference>
<dbReference type="PANTHER" id="PTHR43364:SF4">
    <property type="entry name" value="NAD(P)-LINKED OXIDOREDUCTASE SUPERFAMILY PROTEIN"/>
    <property type="match status" value="1"/>
</dbReference>
<gene>
    <name evidence="3" type="ORF">BDW02DRAFT_572630</name>
</gene>
<reference evidence="3" key="1">
    <citation type="submission" date="2020-01" db="EMBL/GenBank/DDBJ databases">
        <authorList>
            <consortium name="DOE Joint Genome Institute"/>
            <person name="Haridas S."/>
            <person name="Albert R."/>
            <person name="Binder M."/>
            <person name="Bloem J."/>
            <person name="Labutti K."/>
            <person name="Salamov A."/>
            <person name="Andreopoulos B."/>
            <person name="Baker S.E."/>
            <person name="Barry K."/>
            <person name="Bills G."/>
            <person name="Bluhm B.H."/>
            <person name="Cannon C."/>
            <person name="Castanera R."/>
            <person name="Culley D.E."/>
            <person name="Daum C."/>
            <person name="Ezra D."/>
            <person name="Gonzalez J.B."/>
            <person name="Henrissat B."/>
            <person name="Kuo A."/>
            <person name="Liang C."/>
            <person name="Lipzen A."/>
            <person name="Lutzoni F."/>
            <person name="Magnuson J."/>
            <person name="Mondo S."/>
            <person name="Nolan M."/>
            <person name="Ohm R."/>
            <person name="Pangilinan J."/>
            <person name="Park H.-J."/>
            <person name="Ramirez L."/>
            <person name="Alfaro M."/>
            <person name="Sun H."/>
            <person name="Tritt A."/>
            <person name="Yoshinaga Y."/>
            <person name="Zwiers L.-H."/>
            <person name="Turgeon B.G."/>
            <person name="Goodwin S.B."/>
            <person name="Spatafora J.W."/>
            <person name="Crous P.W."/>
            <person name="Grigoriev I.V."/>
        </authorList>
    </citation>
    <scope>NUCLEOTIDE SEQUENCE</scope>
    <source>
        <strain evidence="3">P77</strain>
    </source>
</reference>
<name>A0A6A5K8L2_9PLEO</name>
<dbReference type="InterPro" id="IPR050523">
    <property type="entry name" value="AKR_Detox_Biosynth"/>
</dbReference>
<dbReference type="AlphaFoldDB" id="A0A6A5K8L2"/>
<feature type="domain" description="NADP-dependent oxidoreductase" evidence="2">
    <location>
        <begin position="71"/>
        <end position="368"/>
    </location>
</feature>
<keyword evidence="4" id="KW-1185">Reference proteome</keyword>
<dbReference type="OrthoDB" id="48988at2759"/>
<dbReference type="Pfam" id="PF00248">
    <property type="entry name" value="Aldo_ket_red"/>
    <property type="match status" value="1"/>
</dbReference>
<accession>A0A6A5K8L2</accession>
<protein>
    <submittedName>
        <fullName evidence="3">Aldo/keto reductase</fullName>
    </submittedName>
</protein>
<dbReference type="EMBL" id="ML975383">
    <property type="protein sequence ID" value="KAF1830794.1"/>
    <property type="molecule type" value="Genomic_DNA"/>
</dbReference>
<proteinExistence type="predicted"/>
<evidence type="ECO:0000313" key="3">
    <source>
        <dbReference type="EMBL" id="KAF1830794.1"/>
    </source>
</evidence>
<organism evidence="3 4">
    <name type="scientific">Decorospora gaudefroyi</name>
    <dbReference type="NCBI Taxonomy" id="184978"/>
    <lineage>
        <taxon>Eukaryota</taxon>
        <taxon>Fungi</taxon>
        <taxon>Dikarya</taxon>
        <taxon>Ascomycota</taxon>
        <taxon>Pezizomycotina</taxon>
        <taxon>Dothideomycetes</taxon>
        <taxon>Pleosporomycetidae</taxon>
        <taxon>Pleosporales</taxon>
        <taxon>Pleosporineae</taxon>
        <taxon>Pleosporaceae</taxon>
        <taxon>Decorospora</taxon>
    </lineage>
</organism>
<evidence type="ECO:0000256" key="1">
    <source>
        <dbReference type="ARBA" id="ARBA00023002"/>
    </source>
</evidence>
<evidence type="ECO:0000313" key="4">
    <source>
        <dbReference type="Proteomes" id="UP000800040"/>
    </source>
</evidence>
<sequence>MDGGTPTSYGTLGRSVNYLHTQSKNAAFILHYQKLVSLSKVHIPVYYPNKPELFPRPNFPHHPHPQKKMVKIIYGCASIAYQPEEQREKIISILLSHNITHLDTARLYQGSEAALGALTQRPKFTIDTKLVGGFGSGGSDSESSTKEGVIQACTDSQSRVNIPQFDVLYLHAPDISVPITETLAGVNEAHKQGIFRRFGLSNFSPEQVQQVYDVCVSKGYVAPSVFQGNYSPIARHSETMLFPTLRRLGMSFYAYSPLAGGFLTKTAEELDAGKGRFNQNVIGGLYSKLYDNEVTRQALVTWNRIAEKEGVSKAELAYRWVAYHSVLSGDEDGVIFGASSVAQVEQTAQGLKKGKLSDEAVQGIEEIWQSVKSVAPIDNFQGKPKV</sequence>
<evidence type="ECO:0000259" key="2">
    <source>
        <dbReference type="Pfam" id="PF00248"/>
    </source>
</evidence>
<dbReference type="Proteomes" id="UP000800040">
    <property type="component" value="Unassembled WGS sequence"/>
</dbReference>